<organism evidence="6 7">
    <name type="scientific">Anoxybacteroides tepidamans</name>
    <dbReference type="NCBI Taxonomy" id="265948"/>
    <lineage>
        <taxon>Bacteria</taxon>
        <taxon>Bacillati</taxon>
        <taxon>Bacillota</taxon>
        <taxon>Bacilli</taxon>
        <taxon>Bacillales</taxon>
        <taxon>Anoxybacillaceae</taxon>
        <taxon>Anoxybacteroides</taxon>
    </lineage>
</organism>
<keyword evidence="3" id="KW-0238">DNA-binding</keyword>
<dbReference type="Pfam" id="PF00356">
    <property type="entry name" value="LacI"/>
    <property type="match status" value="1"/>
</dbReference>
<name>A0A7W8ITW9_9BACL</name>
<evidence type="ECO:0000256" key="3">
    <source>
        <dbReference type="ARBA" id="ARBA00023125"/>
    </source>
</evidence>
<dbReference type="AlphaFoldDB" id="A0A7W8ITW9"/>
<feature type="domain" description="HTH lacI-type" evidence="5">
    <location>
        <begin position="5"/>
        <end position="48"/>
    </location>
</feature>
<gene>
    <name evidence="6" type="ORF">HNQ34_002833</name>
</gene>
<dbReference type="SUPFAM" id="SSF53822">
    <property type="entry name" value="Periplasmic binding protein-like I"/>
    <property type="match status" value="1"/>
</dbReference>
<dbReference type="InterPro" id="IPR000843">
    <property type="entry name" value="HTH_LacI"/>
</dbReference>
<keyword evidence="7" id="KW-1185">Reference proteome</keyword>
<dbReference type="InterPro" id="IPR046335">
    <property type="entry name" value="LacI/GalR-like_sensor"/>
</dbReference>
<dbReference type="GO" id="GO:0003700">
    <property type="term" value="F:DNA-binding transcription factor activity"/>
    <property type="evidence" value="ECO:0007669"/>
    <property type="project" value="TreeGrafter"/>
</dbReference>
<keyword evidence="4" id="KW-0804">Transcription</keyword>
<keyword evidence="1" id="KW-0678">Repressor</keyword>
<dbReference type="InterPro" id="IPR010982">
    <property type="entry name" value="Lambda_DNA-bd_dom_sf"/>
</dbReference>
<dbReference type="EMBL" id="JACHEP010000020">
    <property type="protein sequence ID" value="MBB5325732.1"/>
    <property type="molecule type" value="Genomic_DNA"/>
</dbReference>
<evidence type="ECO:0000313" key="7">
    <source>
        <dbReference type="Proteomes" id="UP000520011"/>
    </source>
</evidence>
<dbReference type="RefSeq" id="WP_183255592.1">
    <property type="nucleotide sequence ID" value="NZ_JACHEP010000020.1"/>
</dbReference>
<evidence type="ECO:0000313" key="6">
    <source>
        <dbReference type="EMBL" id="MBB5325732.1"/>
    </source>
</evidence>
<evidence type="ECO:0000256" key="1">
    <source>
        <dbReference type="ARBA" id="ARBA00022491"/>
    </source>
</evidence>
<evidence type="ECO:0000259" key="5">
    <source>
        <dbReference type="PROSITE" id="PS50932"/>
    </source>
</evidence>
<dbReference type="CDD" id="cd01392">
    <property type="entry name" value="HTH_LacI"/>
    <property type="match status" value="1"/>
</dbReference>
<evidence type="ECO:0000256" key="2">
    <source>
        <dbReference type="ARBA" id="ARBA00023015"/>
    </source>
</evidence>
<comment type="caution">
    <text evidence="6">The sequence shown here is derived from an EMBL/GenBank/DDBJ whole genome shotgun (WGS) entry which is preliminary data.</text>
</comment>
<dbReference type="Gene3D" id="3.40.50.2300">
    <property type="match status" value="2"/>
</dbReference>
<proteinExistence type="predicted"/>
<dbReference type="SMART" id="SM00354">
    <property type="entry name" value="HTH_LACI"/>
    <property type="match status" value="1"/>
</dbReference>
<dbReference type="GO" id="GO:0000976">
    <property type="term" value="F:transcription cis-regulatory region binding"/>
    <property type="evidence" value="ECO:0007669"/>
    <property type="project" value="TreeGrafter"/>
</dbReference>
<dbReference type="Gene3D" id="1.10.260.40">
    <property type="entry name" value="lambda repressor-like DNA-binding domains"/>
    <property type="match status" value="1"/>
</dbReference>
<dbReference type="PANTHER" id="PTHR30146">
    <property type="entry name" value="LACI-RELATED TRANSCRIPTIONAL REPRESSOR"/>
    <property type="match status" value="1"/>
</dbReference>
<dbReference type="Pfam" id="PF13377">
    <property type="entry name" value="Peripla_BP_3"/>
    <property type="match status" value="1"/>
</dbReference>
<reference evidence="6 7" key="1">
    <citation type="submission" date="2020-08" db="EMBL/GenBank/DDBJ databases">
        <title>Genomic Encyclopedia of Type Strains, Phase IV (KMG-IV): sequencing the most valuable type-strain genomes for metagenomic binning, comparative biology and taxonomic classification.</title>
        <authorList>
            <person name="Goeker M."/>
        </authorList>
    </citation>
    <scope>NUCLEOTIDE SEQUENCE [LARGE SCALE GENOMIC DNA]</scope>
    <source>
        <strain evidence="6 7">DSM 16325</strain>
    </source>
</reference>
<dbReference type="SUPFAM" id="SSF47413">
    <property type="entry name" value="lambda repressor-like DNA-binding domains"/>
    <property type="match status" value="1"/>
</dbReference>
<dbReference type="PROSITE" id="PS50932">
    <property type="entry name" value="HTH_LACI_2"/>
    <property type="match status" value="1"/>
</dbReference>
<evidence type="ECO:0000256" key="4">
    <source>
        <dbReference type="ARBA" id="ARBA00023163"/>
    </source>
</evidence>
<protein>
    <submittedName>
        <fullName evidence="6">LacI family transcriptional regulator</fullName>
    </submittedName>
</protein>
<keyword evidence="2" id="KW-0805">Transcription regulation</keyword>
<sequence length="354" mass="39530">MAKKVTIQQIADYLGVSKYVVSKALSGKRGVSADTRKKVIEAASQLGYFAQKTNKAPSIQLQETKLPVKKGEKEIVLVLMTNVRFQTRESTYWGAIVDGISEALEKIKLGMVLLTENNVESLIKVLNLEGFIGVITVGLVESSLLVEVHKMGLPLVMIDYEDPLIPCDMIFNNNFDSSFQLANHLIGLGHKHIQFVGDIHYSRSFYDRWSGLRSSIEENGIKAVFDPDLISIDFFDLEKQFSDWLGKCSKEDLPTAFVCANDVIAVGVISILKKNGIHVPNDVSVTGFDNKEITFNMKPTVSTVHVEKENLGKRAVEVLLRRMREQDAPFEKILMSGSLILRESTAPPRDKKNQ</sequence>
<dbReference type="Proteomes" id="UP000520011">
    <property type="component" value="Unassembled WGS sequence"/>
</dbReference>
<dbReference type="PANTHER" id="PTHR30146:SF148">
    <property type="entry name" value="HTH-TYPE TRANSCRIPTIONAL REPRESSOR PURR-RELATED"/>
    <property type="match status" value="1"/>
</dbReference>
<dbReference type="InterPro" id="IPR028082">
    <property type="entry name" value="Peripla_BP_I"/>
</dbReference>
<accession>A0A7W8ITW9</accession>